<protein>
    <recommendedName>
        <fullName evidence="5">Concanavalin A-like lectin/glucanase</fullName>
    </recommendedName>
</protein>
<proteinExistence type="predicted"/>
<feature type="compositionally biased region" description="Basic and acidic residues" evidence="1">
    <location>
        <begin position="135"/>
        <end position="152"/>
    </location>
</feature>
<feature type="region of interest" description="Disordered" evidence="1">
    <location>
        <begin position="1"/>
        <end position="43"/>
    </location>
</feature>
<feature type="transmembrane region" description="Helical" evidence="2">
    <location>
        <begin position="53"/>
        <end position="70"/>
    </location>
</feature>
<dbReference type="AlphaFoldDB" id="A0A833WIP7"/>
<dbReference type="Proteomes" id="UP000602510">
    <property type="component" value="Unassembled WGS sequence"/>
</dbReference>
<organism evidence="3 4">
    <name type="scientific">Phytophthora infestans</name>
    <name type="common">Potato late blight agent</name>
    <name type="synonym">Botrytis infestans</name>
    <dbReference type="NCBI Taxonomy" id="4787"/>
    <lineage>
        <taxon>Eukaryota</taxon>
        <taxon>Sar</taxon>
        <taxon>Stramenopiles</taxon>
        <taxon>Oomycota</taxon>
        <taxon>Peronosporomycetes</taxon>
        <taxon>Peronosporales</taxon>
        <taxon>Peronosporaceae</taxon>
        <taxon>Phytophthora</taxon>
    </lineage>
</organism>
<dbReference type="SUPFAM" id="SSF49899">
    <property type="entry name" value="Concanavalin A-like lectins/glucanases"/>
    <property type="match status" value="1"/>
</dbReference>
<dbReference type="InterPro" id="IPR013320">
    <property type="entry name" value="ConA-like_dom_sf"/>
</dbReference>
<keyword evidence="2" id="KW-0812">Transmembrane</keyword>
<feature type="compositionally biased region" description="Polar residues" evidence="1">
    <location>
        <begin position="239"/>
        <end position="248"/>
    </location>
</feature>
<feature type="compositionally biased region" description="Polar residues" evidence="1">
    <location>
        <begin position="24"/>
        <end position="38"/>
    </location>
</feature>
<keyword evidence="2" id="KW-0472">Membrane</keyword>
<sequence length="683" mass="74287">MGLTKHGRVKKGIVAPMSDDEDSNNTVNLHQSSTNSSRQEARGVSFSSSRGKIWLILVVNISIVTMFIFMSSTRFPSLHGESIVNAALEQDEEHPGPIDKNAELIFSLAAVHFANTKEPQMQETGGSSKITSTDPLDKGPDLKDATKRETEAPHLVTPGDVTGVTPSVHTDIHEEESETLLPAVTLQIGEPVSSVNFSKDAKATDATNDSSSANEPTTTNRRSPAEIADIISRMKESQDVSSETLSPSPEQPDEADYSSSTATAAPQLVDVETSKVKSKDLLDNLSVWLTSDSGVEVENLEGCLASSGKDVVACGVNSWTNQVASIDINFAASTSFRPASQKSVWIPIAPDTYNQLPTVYFTSCPMVTDMLRVHESMTVLFVLSPAQIEAGDSYTGQKFFGNSPYGQFALHGGKPSFFANHGLVESAQVIPSGQFSLVTYRVVPGYVQIKVNGGSWGGEAPVEGDDRRIRITINDVVSLGNSKGACDTNAFQGRIAEVLIYDVELDNAKIEMVEKFLHEKWWGNKPFPITTTPVPVVAETEPVVSKVYNLLTGPVAESPGNAAQVNEMSQQPSSTGKPHAEDTEQASTPAERYQIDHRNSDAPGKFSRVDEEDVNSPKFDPRVSIFEWTAPSQADPANAARWRNTVKEKVEYIRNFQLGGDVLRTLIRQHKDELVMLREELFG</sequence>
<gene>
    <name evidence="3" type="ORF">GN244_ATG19616</name>
</gene>
<name>A0A833WIP7_PHYIN</name>
<keyword evidence="2" id="KW-1133">Transmembrane helix</keyword>
<feature type="compositionally biased region" description="Polar residues" evidence="1">
    <location>
        <begin position="205"/>
        <end position="222"/>
    </location>
</feature>
<feature type="region of interest" description="Disordered" evidence="1">
    <location>
        <begin position="117"/>
        <end position="181"/>
    </location>
</feature>
<evidence type="ECO:0000313" key="4">
    <source>
        <dbReference type="Proteomes" id="UP000602510"/>
    </source>
</evidence>
<comment type="caution">
    <text evidence="3">The sequence shown here is derived from an EMBL/GenBank/DDBJ whole genome shotgun (WGS) entry which is preliminary data.</text>
</comment>
<evidence type="ECO:0008006" key="5">
    <source>
        <dbReference type="Google" id="ProtNLM"/>
    </source>
</evidence>
<feature type="compositionally biased region" description="Polar residues" evidence="1">
    <location>
        <begin position="117"/>
        <end position="134"/>
    </location>
</feature>
<feature type="region of interest" description="Disordered" evidence="1">
    <location>
        <begin position="558"/>
        <end position="615"/>
    </location>
</feature>
<feature type="compositionally biased region" description="Polar residues" evidence="1">
    <location>
        <begin position="561"/>
        <end position="576"/>
    </location>
</feature>
<feature type="region of interest" description="Disordered" evidence="1">
    <location>
        <begin position="198"/>
        <end position="266"/>
    </location>
</feature>
<keyword evidence="4" id="KW-1185">Reference proteome</keyword>
<feature type="compositionally biased region" description="Basic residues" evidence="1">
    <location>
        <begin position="1"/>
        <end position="11"/>
    </location>
</feature>
<evidence type="ECO:0000256" key="2">
    <source>
        <dbReference type="SAM" id="Phobius"/>
    </source>
</evidence>
<dbReference type="EMBL" id="WSZM01000986">
    <property type="protein sequence ID" value="KAF4028686.1"/>
    <property type="molecule type" value="Genomic_DNA"/>
</dbReference>
<accession>A0A833WIP7</accession>
<reference evidence="3" key="1">
    <citation type="submission" date="2020-04" db="EMBL/GenBank/DDBJ databases">
        <title>Hybrid Assembly of Korean Phytophthora infestans isolates.</title>
        <authorList>
            <person name="Prokchorchik M."/>
            <person name="Lee Y."/>
            <person name="Seo J."/>
            <person name="Cho J.-H."/>
            <person name="Park Y.-E."/>
            <person name="Jang D.-C."/>
            <person name="Im J.-S."/>
            <person name="Choi J.-G."/>
            <person name="Park H.-J."/>
            <person name="Lee G.-B."/>
            <person name="Lee Y.-G."/>
            <person name="Hong S.-Y."/>
            <person name="Cho K."/>
            <person name="Sohn K.H."/>
        </authorList>
    </citation>
    <scope>NUCLEOTIDE SEQUENCE</scope>
    <source>
        <strain evidence="3">KR_1_A1</strain>
    </source>
</reference>
<evidence type="ECO:0000313" key="3">
    <source>
        <dbReference type="EMBL" id="KAF4028686.1"/>
    </source>
</evidence>
<evidence type="ECO:0000256" key="1">
    <source>
        <dbReference type="SAM" id="MobiDB-lite"/>
    </source>
</evidence>
<dbReference type="Gene3D" id="2.60.120.200">
    <property type="match status" value="1"/>
</dbReference>